<evidence type="ECO:0000313" key="2">
    <source>
        <dbReference type="Proteomes" id="UP000632828"/>
    </source>
</evidence>
<keyword evidence="2" id="KW-1185">Reference proteome</keyword>
<comment type="caution">
    <text evidence="1">The sequence shown here is derived from an EMBL/GenBank/DDBJ whole genome shotgun (WGS) entry which is preliminary data.</text>
</comment>
<protein>
    <submittedName>
        <fullName evidence="1">Uncharacterized protein</fullName>
    </submittedName>
</protein>
<organism evidence="1 2">
    <name type="scientific">Pelovirga terrestris</name>
    <dbReference type="NCBI Taxonomy" id="2771352"/>
    <lineage>
        <taxon>Bacteria</taxon>
        <taxon>Pseudomonadati</taxon>
        <taxon>Thermodesulfobacteriota</taxon>
        <taxon>Desulfuromonadia</taxon>
        <taxon>Geobacterales</taxon>
        <taxon>Geobacteraceae</taxon>
        <taxon>Pelovirga</taxon>
    </lineage>
</organism>
<sequence>MSDLPAIAQTILSAPGVLRIIMLDQRGVVRAQAGEKDERKLADYISFISVTSTQLRTYLNISAPHNARVTLSSGQALLILFGEELTAGILLEQDTDYFDIIDNFASIVNEMKL</sequence>
<proteinExistence type="predicted"/>
<dbReference type="EMBL" id="JACWUN010000007">
    <property type="protein sequence ID" value="MBD1400472.1"/>
    <property type="molecule type" value="Genomic_DNA"/>
</dbReference>
<dbReference type="RefSeq" id="WP_191155035.1">
    <property type="nucleotide sequence ID" value="NZ_JACWUN010000007.1"/>
</dbReference>
<name>A0A8J6UL31_9BACT</name>
<gene>
    <name evidence="1" type="ORF">ICT70_07295</name>
</gene>
<dbReference type="Proteomes" id="UP000632828">
    <property type="component" value="Unassembled WGS sequence"/>
</dbReference>
<evidence type="ECO:0000313" key="1">
    <source>
        <dbReference type="EMBL" id="MBD1400472.1"/>
    </source>
</evidence>
<accession>A0A8J6UL31</accession>
<reference evidence="1" key="1">
    <citation type="submission" date="2020-09" db="EMBL/GenBank/DDBJ databases">
        <title>Pelobacter alkaliphilus sp. nov., a novel anaerobic arsenate-reducing bacterium from terrestrial mud volcano.</title>
        <authorList>
            <person name="Khomyakova M.A."/>
            <person name="Merkel A.Y."/>
            <person name="Slobodkin A.I."/>
        </authorList>
    </citation>
    <scope>NUCLEOTIDE SEQUENCE</scope>
    <source>
        <strain evidence="1">M08fum</strain>
    </source>
</reference>
<dbReference type="AlphaFoldDB" id="A0A8J6UL31"/>